<protein>
    <submittedName>
        <fullName evidence="2">Uncharacterized protein</fullName>
    </submittedName>
</protein>
<evidence type="ECO:0000313" key="3">
    <source>
        <dbReference type="Proteomes" id="UP000305948"/>
    </source>
</evidence>
<dbReference type="Proteomes" id="UP000305948">
    <property type="component" value="Unassembled WGS sequence"/>
</dbReference>
<dbReference type="AlphaFoldDB" id="A0A5C3MZK1"/>
<reference evidence="2 3" key="1">
    <citation type="journal article" date="2019" name="Nat. Ecol. Evol.">
        <title>Megaphylogeny resolves global patterns of mushroom evolution.</title>
        <authorList>
            <person name="Varga T."/>
            <person name="Krizsan K."/>
            <person name="Foldi C."/>
            <person name="Dima B."/>
            <person name="Sanchez-Garcia M."/>
            <person name="Sanchez-Ramirez S."/>
            <person name="Szollosi G.J."/>
            <person name="Szarkandi J.G."/>
            <person name="Papp V."/>
            <person name="Albert L."/>
            <person name="Andreopoulos W."/>
            <person name="Angelini C."/>
            <person name="Antonin V."/>
            <person name="Barry K.W."/>
            <person name="Bougher N.L."/>
            <person name="Buchanan P."/>
            <person name="Buyck B."/>
            <person name="Bense V."/>
            <person name="Catcheside P."/>
            <person name="Chovatia M."/>
            <person name="Cooper J."/>
            <person name="Damon W."/>
            <person name="Desjardin D."/>
            <person name="Finy P."/>
            <person name="Geml J."/>
            <person name="Haridas S."/>
            <person name="Hughes K."/>
            <person name="Justo A."/>
            <person name="Karasinski D."/>
            <person name="Kautmanova I."/>
            <person name="Kiss B."/>
            <person name="Kocsube S."/>
            <person name="Kotiranta H."/>
            <person name="LaButti K.M."/>
            <person name="Lechner B.E."/>
            <person name="Liimatainen K."/>
            <person name="Lipzen A."/>
            <person name="Lukacs Z."/>
            <person name="Mihaltcheva S."/>
            <person name="Morgado L.N."/>
            <person name="Niskanen T."/>
            <person name="Noordeloos M.E."/>
            <person name="Ohm R.A."/>
            <person name="Ortiz-Santana B."/>
            <person name="Ovrebo C."/>
            <person name="Racz N."/>
            <person name="Riley R."/>
            <person name="Savchenko A."/>
            <person name="Shiryaev A."/>
            <person name="Soop K."/>
            <person name="Spirin V."/>
            <person name="Szebenyi C."/>
            <person name="Tomsovsky M."/>
            <person name="Tulloss R.E."/>
            <person name="Uehling J."/>
            <person name="Grigoriev I.V."/>
            <person name="Vagvolgyi C."/>
            <person name="Papp T."/>
            <person name="Martin F.M."/>
            <person name="Miettinen O."/>
            <person name="Hibbett D.S."/>
            <person name="Nagy L.G."/>
        </authorList>
    </citation>
    <scope>NUCLEOTIDE SEQUENCE [LARGE SCALE GENOMIC DNA]</scope>
    <source>
        <strain evidence="2 3">OMC1185</strain>
    </source>
</reference>
<name>A0A5C3MZK1_9AGAM</name>
<feature type="compositionally biased region" description="Low complexity" evidence="1">
    <location>
        <begin position="81"/>
        <end position="97"/>
    </location>
</feature>
<feature type="region of interest" description="Disordered" evidence="1">
    <location>
        <begin position="81"/>
        <end position="133"/>
    </location>
</feature>
<evidence type="ECO:0000313" key="2">
    <source>
        <dbReference type="EMBL" id="TFK50467.1"/>
    </source>
</evidence>
<gene>
    <name evidence="2" type="ORF">OE88DRAFT_258904</name>
</gene>
<sequence>MRMSMGDRHLYAAQLRLEFPLSSYRNSDYTRCYRPRIVEPNVVVWNWKTGRVRARDRNACLPPHFWTRAALVFGRSVGLPSSSIGDSSSGLSGGVKSPKTHSRNPRKMREMKTQPYSEGPLRRLDPGVGSRGTEDCVSTYQQLHIWADGRCTDGNL</sequence>
<accession>A0A5C3MZK1</accession>
<organism evidence="2 3">
    <name type="scientific">Heliocybe sulcata</name>
    <dbReference type="NCBI Taxonomy" id="5364"/>
    <lineage>
        <taxon>Eukaryota</taxon>
        <taxon>Fungi</taxon>
        <taxon>Dikarya</taxon>
        <taxon>Basidiomycota</taxon>
        <taxon>Agaricomycotina</taxon>
        <taxon>Agaricomycetes</taxon>
        <taxon>Gloeophyllales</taxon>
        <taxon>Gloeophyllaceae</taxon>
        <taxon>Heliocybe</taxon>
    </lineage>
</organism>
<evidence type="ECO:0000256" key="1">
    <source>
        <dbReference type="SAM" id="MobiDB-lite"/>
    </source>
</evidence>
<keyword evidence="3" id="KW-1185">Reference proteome</keyword>
<proteinExistence type="predicted"/>
<dbReference type="EMBL" id="ML213513">
    <property type="protein sequence ID" value="TFK50467.1"/>
    <property type="molecule type" value="Genomic_DNA"/>
</dbReference>